<dbReference type="Proteomes" id="UP000250266">
    <property type="component" value="Unassembled WGS sequence"/>
</dbReference>
<keyword evidence="1" id="KW-0732">Signal</keyword>
<feature type="signal peptide" evidence="1">
    <location>
        <begin position="1"/>
        <end position="19"/>
    </location>
</feature>
<evidence type="ECO:0000313" key="2">
    <source>
        <dbReference type="EMBL" id="OCK79567.1"/>
    </source>
</evidence>
<keyword evidence="3" id="KW-1185">Reference proteome</keyword>
<gene>
    <name evidence="2" type="ORF">K432DRAFT_426403</name>
</gene>
<accession>A0A8E2E8Y3</accession>
<name>A0A8E2E8Y3_9PEZI</name>
<evidence type="ECO:0000256" key="1">
    <source>
        <dbReference type="SAM" id="SignalP"/>
    </source>
</evidence>
<proteinExistence type="predicted"/>
<dbReference type="EMBL" id="KV744998">
    <property type="protein sequence ID" value="OCK79567.1"/>
    <property type="molecule type" value="Genomic_DNA"/>
</dbReference>
<protein>
    <submittedName>
        <fullName evidence="2">Uncharacterized protein</fullName>
    </submittedName>
</protein>
<evidence type="ECO:0000313" key="3">
    <source>
        <dbReference type="Proteomes" id="UP000250266"/>
    </source>
</evidence>
<dbReference type="AlphaFoldDB" id="A0A8E2E8Y3"/>
<reference evidence="2 3" key="1">
    <citation type="journal article" date="2016" name="Nat. Commun.">
        <title>Ectomycorrhizal ecology is imprinted in the genome of the dominant symbiotic fungus Cenococcum geophilum.</title>
        <authorList>
            <consortium name="DOE Joint Genome Institute"/>
            <person name="Peter M."/>
            <person name="Kohler A."/>
            <person name="Ohm R.A."/>
            <person name="Kuo A."/>
            <person name="Krutzmann J."/>
            <person name="Morin E."/>
            <person name="Arend M."/>
            <person name="Barry K.W."/>
            <person name="Binder M."/>
            <person name="Choi C."/>
            <person name="Clum A."/>
            <person name="Copeland A."/>
            <person name="Grisel N."/>
            <person name="Haridas S."/>
            <person name="Kipfer T."/>
            <person name="LaButti K."/>
            <person name="Lindquist E."/>
            <person name="Lipzen A."/>
            <person name="Maire R."/>
            <person name="Meier B."/>
            <person name="Mihaltcheva S."/>
            <person name="Molinier V."/>
            <person name="Murat C."/>
            <person name="Poggeler S."/>
            <person name="Quandt C.A."/>
            <person name="Sperisen C."/>
            <person name="Tritt A."/>
            <person name="Tisserant E."/>
            <person name="Crous P.W."/>
            <person name="Henrissat B."/>
            <person name="Nehls U."/>
            <person name="Egli S."/>
            <person name="Spatafora J.W."/>
            <person name="Grigoriev I.V."/>
            <person name="Martin F.M."/>
        </authorList>
    </citation>
    <scope>NUCLEOTIDE SEQUENCE [LARGE SCALE GENOMIC DNA]</scope>
    <source>
        <strain evidence="2 3">CBS 459.81</strain>
    </source>
</reference>
<dbReference type="OrthoDB" id="3777408at2759"/>
<feature type="chain" id="PRO_5034980848" evidence="1">
    <location>
        <begin position="20"/>
        <end position="163"/>
    </location>
</feature>
<sequence>MQPFSFVLAFAAIPITASASPMPAASFPICTTTIFKEPSTETDCTLYSNTKTFTQYADCHGCFAIATKTYGYGIPCETSTTVRGITLVTATSCAASRPFATNVATITPAPVQATPRCTKYVLPSVSSVFKGAFTRGNCIAWEATVTETSYTDCVGCALVTTIQ</sequence>
<organism evidence="2 3">
    <name type="scientific">Lepidopterella palustris CBS 459.81</name>
    <dbReference type="NCBI Taxonomy" id="1314670"/>
    <lineage>
        <taxon>Eukaryota</taxon>
        <taxon>Fungi</taxon>
        <taxon>Dikarya</taxon>
        <taxon>Ascomycota</taxon>
        <taxon>Pezizomycotina</taxon>
        <taxon>Dothideomycetes</taxon>
        <taxon>Pleosporomycetidae</taxon>
        <taxon>Mytilinidiales</taxon>
        <taxon>Argynnaceae</taxon>
        <taxon>Lepidopterella</taxon>
    </lineage>
</organism>